<accession>A0A420E4Z0</accession>
<dbReference type="EMBL" id="RAQM01000006">
    <property type="protein sequence ID" value="RKF05148.1"/>
    <property type="molecule type" value="Genomic_DNA"/>
</dbReference>
<evidence type="ECO:0000313" key="2">
    <source>
        <dbReference type="Proteomes" id="UP000285780"/>
    </source>
</evidence>
<protein>
    <submittedName>
        <fullName evidence="1">Uncharacterized protein</fullName>
    </submittedName>
</protein>
<dbReference type="AlphaFoldDB" id="A0A420E4Z0"/>
<sequence>MKKGFYMTSENKLISQKKPAFPVTKKLGNYLNRHNRTIQIPIFYDDLLRFQGSIVVYDKHENDTLWVRVYYNEFEREEIDLSLKKIYNILHSNGSDASIQHLNIDAVDYCTFGNSKPFRVKVRNILNDNYTYFYVKKTDASRIYGLELEDILSPYNLNFLVYQDTLIEEHISGIPGDVFINDYLDNCIEIEKAQIAKEFVKFNERCMIRLLGDMRSYNYVVVPTHDFENVVYKIRPIDFDQQCYEGKFKVYYPQFFKENLKMVQLVADKLTSSSIEQYQLEERSIVAKRILGSRTRLNRLIKAMKADNISIPKNIERLKTEIFDFTGDINFRDSDGMGEILDSALTFVRRNYEDVSMKTIIQQQQKLY</sequence>
<proteinExistence type="predicted"/>
<reference evidence="1 2" key="1">
    <citation type="submission" date="2018-09" db="EMBL/GenBank/DDBJ databases">
        <title>Genomic Encyclopedia of Archaeal and Bacterial Type Strains, Phase II (KMG-II): from individual species to whole genera.</title>
        <authorList>
            <person name="Goeker M."/>
        </authorList>
    </citation>
    <scope>NUCLEOTIDE SEQUENCE [LARGE SCALE GENOMIC DNA]</scope>
    <source>
        <strain evidence="1 2">DSM 16505</strain>
    </source>
</reference>
<keyword evidence="2" id="KW-1185">Reference proteome</keyword>
<comment type="caution">
    <text evidence="1">The sequence shown here is derived from an EMBL/GenBank/DDBJ whole genome shotgun (WGS) entry which is preliminary data.</text>
</comment>
<organism evidence="1 2">
    <name type="scientific">Tenacibaculum lutimaris</name>
    <dbReference type="NCBI Taxonomy" id="285258"/>
    <lineage>
        <taxon>Bacteria</taxon>
        <taxon>Pseudomonadati</taxon>
        <taxon>Bacteroidota</taxon>
        <taxon>Flavobacteriia</taxon>
        <taxon>Flavobacteriales</taxon>
        <taxon>Flavobacteriaceae</taxon>
        <taxon>Tenacibaculum</taxon>
    </lineage>
</organism>
<dbReference type="Proteomes" id="UP000285780">
    <property type="component" value="Unassembled WGS sequence"/>
</dbReference>
<gene>
    <name evidence="1" type="ORF">C8N26_0549</name>
</gene>
<name>A0A420E4Z0_9FLAO</name>
<evidence type="ECO:0000313" key="1">
    <source>
        <dbReference type="EMBL" id="RKF05148.1"/>
    </source>
</evidence>